<accession>A0A2P5YW18</accession>
<evidence type="ECO:0000313" key="2">
    <source>
        <dbReference type="Proteomes" id="UP000239757"/>
    </source>
</evidence>
<dbReference type="AlphaFoldDB" id="A0A2P5YW18"/>
<protein>
    <submittedName>
        <fullName evidence="1">Uncharacterized protein</fullName>
    </submittedName>
</protein>
<dbReference type="Proteomes" id="UP000239757">
    <property type="component" value="Unassembled WGS sequence"/>
</dbReference>
<proteinExistence type="predicted"/>
<reference evidence="1 2" key="1">
    <citation type="submission" date="2015-01" db="EMBL/GenBank/DDBJ databases">
        <title>Genome of allotetraploid Gossypium barbadense reveals genomic plasticity and fiber elongation in cotton evolution.</title>
        <authorList>
            <person name="Chen X."/>
            <person name="Liu X."/>
            <person name="Zhao B."/>
            <person name="Zheng H."/>
            <person name="Hu Y."/>
            <person name="Lu G."/>
            <person name="Yang C."/>
            <person name="Chen J."/>
            <person name="Shan C."/>
            <person name="Zhang L."/>
            <person name="Zhou Y."/>
            <person name="Wang L."/>
            <person name="Guo W."/>
            <person name="Bai Y."/>
            <person name="Ruan J."/>
            <person name="Shangguan X."/>
            <person name="Mao Y."/>
            <person name="Jiang J."/>
            <person name="Zhu Y."/>
            <person name="Lei J."/>
            <person name="Kang H."/>
            <person name="Chen S."/>
            <person name="He X."/>
            <person name="Wang R."/>
            <person name="Wang Y."/>
            <person name="Chen J."/>
            <person name="Wang L."/>
            <person name="Yu S."/>
            <person name="Wang B."/>
            <person name="Wei J."/>
            <person name="Song S."/>
            <person name="Lu X."/>
            <person name="Gao Z."/>
            <person name="Gu W."/>
            <person name="Deng X."/>
            <person name="Ma D."/>
            <person name="Wang S."/>
            <person name="Liang W."/>
            <person name="Fang L."/>
            <person name="Cai C."/>
            <person name="Zhu X."/>
            <person name="Zhou B."/>
            <person name="Zhang Y."/>
            <person name="Chen Z."/>
            <person name="Xu S."/>
            <person name="Zhu R."/>
            <person name="Wang S."/>
            <person name="Zhang T."/>
            <person name="Zhao G."/>
        </authorList>
    </citation>
    <scope>NUCLEOTIDE SEQUENCE [LARGE SCALE GENOMIC DNA]</scope>
    <source>
        <strain evidence="2">cv. Xinhai21</strain>
        <tissue evidence="1">Leaf</tissue>
    </source>
</reference>
<name>A0A2P5YW18_GOSBA</name>
<organism evidence="1 2">
    <name type="scientific">Gossypium barbadense</name>
    <name type="common">Sea Island cotton</name>
    <name type="synonym">Hibiscus barbadensis</name>
    <dbReference type="NCBI Taxonomy" id="3634"/>
    <lineage>
        <taxon>Eukaryota</taxon>
        <taxon>Viridiplantae</taxon>
        <taxon>Streptophyta</taxon>
        <taxon>Embryophyta</taxon>
        <taxon>Tracheophyta</taxon>
        <taxon>Spermatophyta</taxon>
        <taxon>Magnoliopsida</taxon>
        <taxon>eudicotyledons</taxon>
        <taxon>Gunneridae</taxon>
        <taxon>Pentapetalae</taxon>
        <taxon>rosids</taxon>
        <taxon>malvids</taxon>
        <taxon>Malvales</taxon>
        <taxon>Malvaceae</taxon>
        <taxon>Malvoideae</taxon>
        <taxon>Gossypium</taxon>
    </lineage>
</organism>
<gene>
    <name evidence="1" type="ORF">GOBAR_AA00825</name>
</gene>
<dbReference type="EMBL" id="KZ662740">
    <property type="protein sequence ID" value="PPS19742.1"/>
    <property type="molecule type" value="Genomic_DNA"/>
</dbReference>
<sequence length="173" mass="19615">MVMLVKIPNRFEGGRISINWLEKIFDKLPDDATEEVIQQYARAFIMRWNHGLSYVGMPDELDDVRLLLDQRLETKFEWMSYADPEIISFLSKMLDNRKMRGCGRTISSSSAPEEDTPSVATQYLGDLSGHETGPYLAPTQTACWTQVATSSHLGRVGIQDSTYCECTVVDKCH</sequence>
<evidence type="ECO:0000313" key="1">
    <source>
        <dbReference type="EMBL" id="PPS19742.1"/>
    </source>
</evidence>
<dbReference type="OrthoDB" id="994845at2759"/>